<sequence>MPNVNAYGFVGLVDLFNQRISSIQNGTQRVWDAIRKSVDEYNRVAQAVLAEFVETTTIAQEQFELPGDGTLQPLDENGNPMPVQPSGSYQTAYPIQGGGTAWGDDRISRELMTVEEADRNTADSLRRDANWLVRHCLAAMFTNTTWTFNDKVGANGSKGLGNITIQPLANGDAVKYIRKGIKEAATDNHYLAQAAEILDASNPFPAIKAELHEHPSNMNAPIVAYVASDLVASIQGLTEFVDKDDPDIAPGANSDTLSGMISAGPGDTVLGKTKSGVWIVEWGALPDHYILAKATGRRPLKMRQFPSAPLQGFFPETHNVDGNHIVKRFLRYAGFGASDRVAALCMRIGNAAYAIPAGFTAPLAA</sequence>
<dbReference type="STRING" id="360412.LARV_02670"/>
<dbReference type="OrthoDB" id="4378081at2"/>
<organism evidence="1">
    <name type="scientific">Longilinea arvoryzae</name>
    <dbReference type="NCBI Taxonomy" id="360412"/>
    <lineage>
        <taxon>Bacteria</taxon>
        <taxon>Bacillati</taxon>
        <taxon>Chloroflexota</taxon>
        <taxon>Anaerolineae</taxon>
        <taxon>Anaerolineales</taxon>
        <taxon>Anaerolineaceae</taxon>
        <taxon>Longilinea</taxon>
    </lineage>
</organism>
<protein>
    <submittedName>
        <fullName evidence="1">Uncharacterized protein</fullName>
    </submittedName>
</protein>
<reference evidence="1" key="1">
    <citation type="submission" date="2015-07" db="EMBL/GenBank/DDBJ databases">
        <title>Draft Genome Sequences of Anaerolinea thermolimosa IMO-1, Bellilinea caldifistulae GOMI-1, Leptolinea tardivitalis YMTK-2, Levilinea saccharolytica KIBI-1,Longilinea arvoryzae KOME-1, Previously Described as Members of the Anaerolineaceae (Chloroflexi).</title>
        <authorList>
            <person name="Sekiguchi Y."/>
            <person name="Ohashi A."/>
            <person name="Matsuura N."/>
            <person name="Tourlousse M.D."/>
        </authorList>
    </citation>
    <scope>NUCLEOTIDE SEQUENCE [LARGE SCALE GENOMIC DNA]</scope>
    <source>
        <strain evidence="1">KOME-1</strain>
    </source>
</reference>
<dbReference type="Proteomes" id="UP000055060">
    <property type="component" value="Unassembled WGS sequence"/>
</dbReference>
<gene>
    <name evidence="1" type="ORF">LARV_02670</name>
</gene>
<accession>A0A0S7BLM8</accession>
<dbReference type="RefSeq" id="WP_075074114.1">
    <property type="nucleotide sequence ID" value="NZ_DF967972.1"/>
</dbReference>
<evidence type="ECO:0000313" key="1">
    <source>
        <dbReference type="EMBL" id="GAP14891.1"/>
    </source>
</evidence>
<dbReference type="AlphaFoldDB" id="A0A0S7BLM8"/>
<proteinExistence type="predicted"/>
<keyword evidence="2" id="KW-1185">Reference proteome</keyword>
<evidence type="ECO:0000313" key="2">
    <source>
        <dbReference type="Proteomes" id="UP000055060"/>
    </source>
</evidence>
<name>A0A0S7BLM8_9CHLR</name>
<dbReference type="EMBL" id="DF967972">
    <property type="protein sequence ID" value="GAP14891.1"/>
    <property type="molecule type" value="Genomic_DNA"/>
</dbReference>